<feature type="compositionally biased region" description="Pro residues" evidence="1">
    <location>
        <begin position="264"/>
        <end position="278"/>
    </location>
</feature>
<dbReference type="Proteomes" id="UP001141327">
    <property type="component" value="Unassembled WGS sequence"/>
</dbReference>
<name>A0ABQ8U2B8_9EUKA</name>
<dbReference type="EMBL" id="JAPMOS010000587">
    <property type="protein sequence ID" value="KAJ4452376.1"/>
    <property type="molecule type" value="Genomic_DNA"/>
</dbReference>
<feature type="compositionally biased region" description="Low complexity" evidence="1">
    <location>
        <begin position="96"/>
        <end position="107"/>
    </location>
</feature>
<feature type="compositionally biased region" description="Pro residues" evidence="1">
    <location>
        <begin position="18"/>
        <end position="28"/>
    </location>
</feature>
<feature type="compositionally biased region" description="Low complexity" evidence="1">
    <location>
        <begin position="302"/>
        <end position="319"/>
    </location>
</feature>
<organism evidence="2 3">
    <name type="scientific">Paratrimastix pyriformis</name>
    <dbReference type="NCBI Taxonomy" id="342808"/>
    <lineage>
        <taxon>Eukaryota</taxon>
        <taxon>Metamonada</taxon>
        <taxon>Preaxostyla</taxon>
        <taxon>Paratrimastigidae</taxon>
        <taxon>Paratrimastix</taxon>
    </lineage>
</organism>
<keyword evidence="3" id="KW-1185">Reference proteome</keyword>
<feature type="compositionally biased region" description="Low complexity" evidence="1">
    <location>
        <begin position="250"/>
        <end position="263"/>
    </location>
</feature>
<feature type="region of interest" description="Disordered" evidence="1">
    <location>
        <begin position="179"/>
        <end position="359"/>
    </location>
</feature>
<sequence>MLMEMTPAMPTPSLGPVAAPPSSPPAAPPSSVLSIFGSPFARQQTLQPLPASAPADPTGSSSTSGSTALGILTLTSPRPSLAGVSSQPPSPPPSPSMARSPLLLASATRAATGPLSPSPTRPSAFPARSAEGPGAEAESIDIPPSLAALPSARQSADIPPVIIPVPPPSSVFAIASPLRRPVSPSRSAPGGSSPLGNLTPRGNSPLRRAVDATTPASASTPFSDLPTTPLSSPRRGGGFLPTSMPPTSPRSPAGLASPPTASLPSPPPVSPRPSPPPALLLVASAAGGRPAGVPPLSPPSQPLLSPRPGAHPSSPAASPARPPAGSPPSSKLPAGSPPAPWSGLPPRPPASPGGRQRFG</sequence>
<evidence type="ECO:0000313" key="2">
    <source>
        <dbReference type="EMBL" id="KAJ4452376.1"/>
    </source>
</evidence>
<protein>
    <submittedName>
        <fullName evidence="2">Uncharacterized protein</fullName>
    </submittedName>
</protein>
<feature type="compositionally biased region" description="Polar residues" evidence="1">
    <location>
        <begin position="214"/>
        <end position="231"/>
    </location>
</feature>
<feature type="compositionally biased region" description="Pro residues" evidence="1">
    <location>
        <begin position="335"/>
        <end position="351"/>
    </location>
</feature>
<proteinExistence type="predicted"/>
<gene>
    <name evidence="2" type="ORF">PAPYR_13515</name>
</gene>
<feature type="region of interest" description="Disordered" evidence="1">
    <location>
        <begin position="1"/>
        <end position="153"/>
    </location>
</feature>
<feature type="compositionally biased region" description="Pro residues" evidence="1">
    <location>
        <begin position="292"/>
        <end position="301"/>
    </location>
</feature>
<accession>A0ABQ8U2B8</accession>
<reference evidence="2" key="1">
    <citation type="journal article" date="2022" name="bioRxiv">
        <title>Genomics of Preaxostyla Flagellates Illuminates Evolutionary Transitions and the Path Towards Mitochondrial Loss.</title>
        <authorList>
            <person name="Novak L.V.F."/>
            <person name="Treitli S.C."/>
            <person name="Pyrih J."/>
            <person name="Halakuc P."/>
            <person name="Pipaliya S.V."/>
            <person name="Vacek V."/>
            <person name="Brzon O."/>
            <person name="Soukal P."/>
            <person name="Eme L."/>
            <person name="Dacks J.B."/>
            <person name="Karnkowska A."/>
            <person name="Elias M."/>
            <person name="Hampl V."/>
        </authorList>
    </citation>
    <scope>NUCLEOTIDE SEQUENCE</scope>
    <source>
        <strain evidence="2">RCP-MX</strain>
    </source>
</reference>
<feature type="compositionally biased region" description="Low complexity" evidence="1">
    <location>
        <begin position="50"/>
        <end position="76"/>
    </location>
</feature>
<feature type="compositionally biased region" description="Low complexity" evidence="1">
    <location>
        <begin position="179"/>
        <end position="196"/>
    </location>
</feature>
<evidence type="ECO:0000256" key="1">
    <source>
        <dbReference type="SAM" id="MobiDB-lite"/>
    </source>
</evidence>
<evidence type="ECO:0000313" key="3">
    <source>
        <dbReference type="Proteomes" id="UP001141327"/>
    </source>
</evidence>
<comment type="caution">
    <text evidence="2">The sequence shown here is derived from an EMBL/GenBank/DDBJ whole genome shotgun (WGS) entry which is preliminary data.</text>
</comment>